<dbReference type="SUPFAM" id="SSF52309">
    <property type="entry name" value="N-(deoxy)ribosyltransferase-like"/>
    <property type="match status" value="1"/>
</dbReference>
<dbReference type="Proteomes" id="UP000325787">
    <property type="component" value="Chromosome"/>
</dbReference>
<dbReference type="Pfam" id="PF14359">
    <property type="entry name" value="DUF4406"/>
    <property type="match status" value="1"/>
</dbReference>
<dbReference type="EMBL" id="CP034550">
    <property type="protein sequence ID" value="QFZ24249.1"/>
    <property type="molecule type" value="Genomic_DNA"/>
</dbReference>
<evidence type="ECO:0000313" key="1">
    <source>
        <dbReference type="EMBL" id="QFZ24249.1"/>
    </source>
</evidence>
<dbReference type="InterPro" id="IPR025518">
    <property type="entry name" value="DUF4406"/>
</dbReference>
<gene>
    <name evidence="1" type="ORF">EKG83_14830</name>
</gene>
<protein>
    <submittedName>
        <fullName evidence="1">DUF4406 domain-containing protein</fullName>
    </submittedName>
</protein>
<dbReference type="AlphaFoldDB" id="A0A5Q0HDR9"/>
<name>A0A5Q0HDR9_SACSY</name>
<dbReference type="KEGG" id="ssyi:EKG83_14830"/>
<evidence type="ECO:0000313" key="2">
    <source>
        <dbReference type="Proteomes" id="UP000325787"/>
    </source>
</evidence>
<accession>A0A5Q0HDR9</accession>
<reference evidence="2" key="1">
    <citation type="journal article" date="2021" name="Curr. Microbiol.">
        <title>Complete genome of nocamycin-producing strain Saccharothrix syringae NRRL B-16468 reveals the biosynthetic potential for secondary metabolites.</title>
        <authorList>
            <person name="Mo X."/>
            <person name="Yang S."/>
        </authorList>
    </citation>
    <scope>NUCLEOTIDE SEQUENCE [LARGE SCALE GENOMIC DNA]</scope>
    <source>
        <strain evidence="2">ATCC 51364 / DSM 43886 / JCM 6844 / KCTC 9398 / NBRC 14523 / NRRL B-16468 / INA 2240</strain>
    </source>
</reference>
<dbReference type="OrthoDB" id="3700710at2"/>
<keyword evidence="2" id="KW-1185">Reference proteome</keyword>
<proteinExistence type="predicted"/>
<organism evidence="1 2">
    <name type="scientific">Saccharothrix syringae</name>
    <name type="common">Nocardiopsis syringae</name>
    <dbReference type="NCBI Taxonomy" id="103733"/>
    <lineage>
        <taxon>Bacteria</taxon>
        <taxon>Bacillati</taxon>
        <taxon>Actinomycetota</taxon>
        <taxon>Actinomycetes</taxon>
        <taxon>Pseudonocardiales</taxon>
        <taxon>Pseudonocardiaceae</taxon>
        <taxon>Saccharothrix</taxon>
    </lineage>
</organism>
<sequence>MHRPALSAALQAFASIELKNAIYVACPISSGRRELDLMLAASQFDRSVLRADLVHRWEREVLEPNRSDARAAATRTRARYPGHNVINPSEFNIDGLDQPGYDVLCERIIRGHVARIVLADGWEFSRGARVEALLGAELGLAFEDGAGRSMGEHDIWAACEKSEAALLDAGFPEDRMRDLLPPTSGVAAVG</sequence>